<reference evidence="1 2" key="1">
    <citation type="submission" date="2014-11" db="EMBL/GenBank/DDBJ databases">
        <title>Genetic blueprint of the zoonotic pathogen Toxocara canis.</title>
        <authorList>
            <person name="Zhu X.-Q."/>
            <person name="Korhonen P.K."/>
            <person name="Cai H."/>
            <person name="Young N.D."/>
            <person name="Nejsum P."/>
            <person name="von Samson-Himmelstjerna G."/>
            <person name="Boag P.R."/>
            <person name="Tan P."/>
            <person name="Li Q."/>
            <person name="Min J."/>
            <person name="Yang Y."/>
            <person name="Wang X."/>
            <person name="Fang X."/>
            <person name="Hall R.S."/>
            <person name="Hofmann A."/>
            <person name="Sternberg P.W."/>
            <person name="Jex A.R."/>
            <person name="Gasser R.B."/>
        </authorList>
    </citation>
    <scope>NUCLEOTIDE SEQUENCE [LARGE SCALE GENOMIC DNA]</scope>
    <source>
        <strain evidence="1">PN_DK_2014</strain>
    </source>
</reference>
<feature type="non-terminal residue" evidence="1">
    <location>
        <position position="104"/>
    </location>
</feature>
<comment type="caution">
    <text evidence="1">The sequence shown here is derived from an EMBL/GenBank/DDBJ whole genome shotgun (WGS) entry which is preliminary data.</text>
</comment>
<dbReference type="OrthoDB" id="410104at2759"/>
<name>A0A0B2V8A8_TOXCA</name>
<dbReference type="EMBL" id="JPKZ01002351">
    <property type="protein sequence ID" value="KHN77205.1"/>
    <property type="molecule type" value="Genomic_DNA"/>
</dbReference>
<keyword evidence="2" id="KW-1185">Reference proteome</keyword>
<organism evidence="1 2">
    <name type="scientific">Toxocara canis</name>
    <name type="common">Canine roundworm</name>
    <dbReference type="NCBI Taxonomy" id="6265"/>
    <lineage>
        <taxon>Eukaryota</taxon>
        <taxon>Metazoa</taxon>
        <taxon>Ecdysozoa</taxon>
        <taxon>Nematoda</taxon>
        <taxon>Chromadorea</taxon>
        <taxon>Rhabditida</taxon>
        <taxon>Spirurina</taxon>
        <taxon>Ascaridomorpha</taxon>
        <taxon>Ascaridoidea</taxon>
        <taxon>Toxocaridae</taxon>
        <taxon>Toxocara</taxon>
    </lineage>
</organism>
<sequence length="104" mass="11434">MSSQRQTQNLNSECVKSSVGALNTKLIDDFEESALFAKFFSNVFKADNNVTHSLDVRITVALQDTSTDFAIVVKAIYTRYKISSTSDGVPSLVLKRVFDGVCCS</sequence>
<evidence type="ECO:0000313" key="1">
    <source>
        <dbReference type="EMBL" id="KHN77205.1"/>
    </source>
</evidence>
<proteinExistence type="predicted"/>
<gene>
    <name evidence="1" type="ORF">Tcan_00682</name>
</gene>
<dbReference type="AlphaFoldDB" id="A0A0B2V8A8"/>
<dbReference type="Proteomes" id="UP000031036">
    <property type="component" value="Unassembled WGS sequence"/>
</dbReference>
<protein>
    <submittedName>
        <fullName evidence="1">Uncharacterized protein</fullName>
    </submittedName>
</protein>
<evidence type="ECO:0000313" key="2">
    <source>
        <dbReference type="Proteomes" id="UP000031036"/>
    </source>
</evidence>
<accession>A0A0B2V8A8</accession>